<dbReference type="AlphaFoldDB" id="I2NLK6"/>
<evidence type="ECO:0000313" key="2">
    <source>
        <dbReference type="Proteomes" id="UP000003345"/>
    </source>
</evidence>
<proteinExistence type="predicted"/>
<sequence length="77" mass="8443">MTKMKPIKPNDPEHFLICCKALAKALIDDREGITQALFGGIKQFNGSTNGDKTELEAVLGRKCGKIRLVITKELNNG</sequence>
<dbReference type="RefSeq" id="WP_005708205.1">
    <property type="nucleotide sequence ID" value="NZ_AJMU01000032.1"/>
</dbReference>
<dbReference type="PATRIC" id="fig|1095743.3.peg.473"/>
<name>I2NLK6_9PAST</name>
<gene>
    <name evidence="1" type="ORF">HMPREF1054_1256</name>
</gene>
<dbReference type="EMBL" id="AJMU01000032">
    <property type="protein sequence ID" value="EIG26717.1"/>
    <property type="molecule type" value="Genomic_DNA"/>
</dbReference>
<dbReference type="OrthoDB" id="9893486at2"/>
<dbReference type="Proteomes" id="UP000003345">
    <property type="component" value="Unassembled WGS sequence"/>
</dbReference>
<protein>
    <submittedName>
        <fullName evidence="1">Uncharacterized protein</fullName>
    </submittedName>
</protein>
<organism evidence="1 2">
    <name type="scientific">Haemophilus paraphrohaemolyticus HK411</name>
    <dbReference type="NCBI Taxonomy" id="1095743"/>
    <lineage>
        <taxon>Bacteria</taxon>
        <taxon>Pseudomonadati</taxon>
        <taxon>Pseudomonadota</taxon>
        <taxon>Gammaproteobacteria</taxon>
        <taxon>Pasteurellales</taxon>
        <taxon>Pasteurellaceae</taxon>
        <taxon>Haemophilus</taxon>
    </lineage>
</organism>
<reference evidence="1 2" key="1">
    <citation type="submission" date="2012-04" db="EMBL/GenBank/DDBJ databases">
        <authorList>
            <person name="Harkins D.M."/>
            <person name="Madupu R."/>
            <person name="Durkin A.S."/>
            <person name="Torralba M."/>
            <person name="Methe B."/>
            <person name="Sutton G.G."/>
            <person name="Nelson K.E."/>
        </authorList>
    </citation>
    <scope>NUCLEOTIDE SEQUENCE [LARGE SCALE GENOMIC DNA]</scope>
    <source>
        <strain evidence="1 2">HK411</strain>
    </source>
</reference>
<accession>I2NLK6</accession>
<evidence type="ECO:0000313" key="1">
    <source>
        <dbReference type="EMBL" id="EIG26717.1"/>
    </source>
</evidence>
<comment type="caution">
    <text evidence="1">The sequence shown here is derived from an EMBL/GenBank/DDBJ whole genome shotgun (WGS) entry which is preliminary data.</text>
</comment>